<comment type="similarity">
    <text evidence="2 5">Belongs to the pseudouridine synthase TruB family. Type 1 subfamily.</text>
</comment>
<dbReference type="Proteomes" id="UP000525298">
    <property type="component" value="Unassembled WGS sequence"/>
</dbReference>
<dbReference type="InterPro" id="IPR002501">
    <property type="entry name" value="PsdUridine_synth_N"/>
</dbReference>
<dbReference type="InterPro" id="IPR020103">
    <property type="entry name" value="PsdUridine_synth_cat_dom_sf"/>
</dbReference>
<dbReference type="RefSeq" id="WP_181549463.1">
    <property type="nucleotide sequence ID" value="NZ_JACDUS010000001.1"/>
</dbReference>
<dbReference type="GO" id="GO:0031119">
    <property type="term" value="P:tRNA pseudouridine synthesis"/>
    <property type="evidence" value="ECO:0007669"/>
    <property type="project" value="UniProtKB-UniRule"/>
</dbReference>
<name>A0A7W0C5U4_9BACT</name>
<gene>
    <name evidence="5" type="primary">truB</name>
    <name evidence="9" type="ORF">HNR65_000071</name>
</gene>
<evidence type="ECO:0000256" key="4">
    <source>
        <dbReference type="ARBA" id="ARBA00023235"/>
    </source>
</evidence>
<dbReference type="GO" id="GO:0003723">
    <property type="term" value="F:RNA binding"/>
    <property type="evidence" value="ECO:0007669"/>
    <property type="project" value="InterPro"/>
</dbReference>
<accession>A0A7W0C5U4</accession>
<dbReference type="Pfam" id="PF01509">
    <property type="entry name" value="TruB_N"/>
    <property type="match status" value="1"/>
</dbReference>
<dbReference type="CDD" id="cd02573">
    <property type="entry name" value="PseudoU_synth_EcTruB"/>
    <property type="match status" value="1"/>
</dbReference>
<feature type="active site" description="Nucleophile" evidence="5">
    <location>
        <position position="64"/>
    </location>
</feature>
<protein>
    <recommendedName>
        <fullName evidence="5">tRNA pseudouridine synthase B</fullName>
        <ecNumber evidence="5">5.4.99.25</ecNumber>
    </recommendedName>
    <alternativeName>
        <fullName evidence="5">tRNA pseudouridine(55) synthase</fullName>
        <shortName evidence="5">Psi55 synthase</shortName>
    </alternativeName>
    <alternativeName>
        <fullName evidence="5">tRNA pseudouridylate synthase</fullName>
    </alternativeName>
    <alternativeName>
        <fullName evidence="5">tRNA-uridine isomerase</fullName>
    </alternativeName>
</protein>
<comment type="caution">
    <text evidence="9">The sequence shown here is derived from an EMBL/GenBank/DDBJ whole genome shotgun (WGS) entry which is preliminary data.</text>
</comment>
<organism evidence="9 10">
    <name type="scientific">Desulfosalsimonas propionicica</name>
    <dbReference type="NCBI Taxonomy" id="332175"/>
    <lineage>
        <taxon>Bacteria</taxon>
        <taxon>Pseudomonadati</taxon>
        <taxon>Thermodesulfobacteriota</taxon>
        <taxon>Desulfobacteria</taxon>
        <taxon>Desulfobacterales</taxon>
        <taxon>Desulfosalsimonadaceae</taxon>
        <taxon>Desulfosalsimonas</taxon>
    </lineage>
</organism>
<evidence type="ECO:0000259" key="8">
    <source>
        <dbReference type="Pfam" id="PF16198"/>
    </source>
</evidence>
<keyword evidence="3 5" id="KW-0819">tRNA processing</keyword>
<keyword evidence="10" id="KW-1185">Reference proteome</keyword>
<dbReference type="GO" id="GO:0160148">
    <property type="term" value="F:tRNA pseudouridine(55) synthase activity"/>
    <property type="evidence" value="ECO:0007669"/>
    <property type="project" value="UniProtKB-EC"/>
</dbReference>
<dbReference type="Pfam" id="PF16198">
    <property type="entry name" value="TruB_C_2"/>
    <property type="match status" value="1"/>
</dbReference>
<feature type="region of interest" description="Disordered" evidence="6">
    <location>
        <begin position="1"/>
        <end position="21"/>
    </location>
</feature>
<dbReference type="EC" id="5.4.99.25" evidence="5"/>
<dbReference type="NCBIfam" id="TIGR00431">
    <property type="entry name" value="TruB"/>
    <property type="match status" value="1"/>
</dbReference>
<reference evidence="9 10" key="1">
    <citation type="submission" date="2020-07" db="EMBL/GenBank/DDBJ databases">
        <title>Genomic Encyclopedia of Type Strains, Phase IV (KMG-IV): sequencing the most valuable type-strain genomes for metagenomic binning, comparative biology and taxonomic classification.</title>
        <authorList>
            <person name="Goeker M."/>
        </authorList>
    </citation>
    <scope>NUCLEOTIDE SEQUENCE [LARGE SCALE GENOMIC DNA]</scope>
    <source>
        <strain evidence="9 10">DSM 17721</strain>
    </source>
</reference>
<keyword evidence="4 5" id="KW-0413">Isomerase</keyword>
<evidence type="ECO:0000256" key="2">
    <source>
        <dbReference type="ARBA" id="ARBA00005642"/>
    </source>
</evidence>
<comment type="catalytic activity">
    <reaction evidence="1 5">
        <text>uridine(55) in tRNA = pseudouridine(55) in tRNA</text>
        <dbReference type="Rhea" id="RHEA:42532"/>
        <dbReference type="Rhea" id="RHEA-COMP:10101"/>
        <dbReference type="Rhea" id="RHEA-COMP:10102"/>
        <dbReference type="ChEBI" id="CHEBI:65314"/>
        <dbReference type="ChEBI" id="CHEBI:65315"/>
        <dbReference type="EC" id="5.4.99.25"/>
    </reaction>
</comment>
<evidence type="ECO:0000313" key="10">
    <source>
        <dbReference type="Proteomes" id="UP000525298"/>
    </source>
</evidence>
<dbReference type="InterPro" id="IPR032819">
    <property type="entry name" value="TruB_C"/>
</dbReference>
<dbReference type="EMBL" id="JACDUS010000001">
    <property type="protein sequence ID" value="MBA2879764.1"/>
    <property type="molecule type" value="Genomic_DNA"/>
</dbReference>
<evidence type="ECO:0000313" key="9">
    <source>
        <dbReference type="EMBL" id="MBA2879764.1"/>
    </source>
</evidence>
<dbReference type="AlphaFoldDB" id="A0A7W0C5U4"/>
<evidence type="ECO:0000256" key="1">
    <source>
        <dbReference type="ARBA" id="ARBA00000385"/>
    </source>
</evidence>
<dbReference type="GO" id="GO:1990481">
    <property type="term" value="P:mRNA pseudouridine synthesis"/>
    <property type="evidence" value="ECO:0007669"/>
    <property type="project" value="TreeGrafter"/>
</dbReference>
<dbReference type="PANTHER" id="PTHR13767:SF2">
    <property type="entry name" value="PSEUDOURIDYLATE SYNTHASE TRUB1"/>
    <property type="match status" value="1"/>
</dbReference>
<dbReference type="PANTHER" id="PTHR13767">
    <property type="entry name" value="TRNA-PSEUDOURIDINE SYNTHASE"/>
    <property type="match status" value="1"/>
</dbReference>
<comment type="function">
    <text evidence="5">Responsible for synthesis of pseudouridine from uracil-55 in the psi GC loop of transfer RNAs.</text>
</comment>
<dbReference type="Gene3D" id="3.30.2350.10">
    <property type="entry name" value="Pseudouridine synthase"/>
    <property type="match status" value="1"/>
</dbReference>
<feature type="domain" description="Pseudouridine synthase II N-terminal" evidence="7">
    <location>
        <begin position="49"/>
        <end position="197"/>
    </location>
</feature>
<dbReference type="InterPro" id="IPR014780">
    <property type="entry name" value="tRNA_psdUridine_synth_TruB"/>
</dbReference>
<dbReference type="HAMAP" id="MF_01080">
    <property type="entry name" value="TruB_bact"/>
    <property type="match status" value="1"/>
</dbReference>
<feature type="domain" description="tRNA pseudouridylate synthase B C-terminal" evidence="8">
    <location>
        <begin position="198"/>
        <end position="241"/>
    </location>
</feature>
<evidence type="ECO:0000256" key="3">
    <source>
        <dbReference type="ARBA" id="ARBA00022694"/>
    </source>
</evidence>
<dbReference type="SUPFAM" id="SSF55120">
    <property type="entry name" value="Pseudouridine synthase"/>
    <property type="match status" value="1"/>
</dbReference>
<proteinExistence type="inferred from homology"/>
<evidence type="ECO:0000256" key="5">
    <source>
        <dbReference type="HAMAP-Rule" id="MF_01080"/>
    </source>
</evidence>
<evidence type="ECO:0000256" key="6">
    <source>
        <dbReference type="SAM" id="MobiDB-lite"/>
    </source>
</evidence>
<sequence>MISMHGARTQERENSVRQTVTQATDRPDGILLVNKPANMTSAAVVSRIKRLPGVKKTGHTGTLDPFATGMLICPVNRATRLSRFFLHGTKQYRAVLSLGTETDTLDCTGEVTARRPVKALSEDRIRQAVQSFAGDIQQVPPVFSALKHNGVPLYRYARNGTPVEKPARTVHIESIRVTDIDLPDICFEVTCSAGTYIRSLCADIGHALGCGGHLSRLMRTESCGFGIADAAELADLEKVQTPAELQPWIISMAGAISDMPEYNADPGLLEKIRHGRPIAAEDMQPEPATNAGGRIRILDPEERLVAVIEKKTGKSPDKIDYSYCCVFHYT</sequence>
<evidence type="ECO:0000259" key="7">
    <source>
        <dbReference type="Pfam" id="PF01509"/>
    </source>
</evidence>